<sequence length="247" mass="27678">MTREIPFVVTIFASCLAPFSGLLVFVHLCHLCQRARPHLCQNARPPLRLWLYIGGYSVAIGLLIAGSYLLKTDRMLRTLMELTWWNGLGGQICIFWSFEPSTYHAIWAGFVAFFIQFIGFVVAQTSLDPLYAWAFLAIGPILFQIYITARMVAYSVQFYQTNRMTRRLAAVTSSLSIALVGHIGFSVVLSGDWLLLIILLGFRYTSEKKIHSPDGLASMPKDICMYSLHQDKGTTVPAAPKLCGVKM</sequence>
<gene>
    <name evidence="2" type="ORF">M011DRAFT_463003</name>
</gene>
<feature type="transmembrane region" description="Helical" evidence="1">
    <location>
        <begin position="169"/>
        <end position="202"/>
    </location>
</feature>
<keyword evidence="1" id="KW-0472">Membrane</keyword>
<dbReference type="EMBL" id="MU006627">
    <property type="protein sequence ID" value="KAF2741728.1"/>
    <property type="molecule type" value="Genomic_DNA"/>
</dbReference>
<reference evidence="2" key="1">
    <citation type="journal article" date="2020" name="Stud. Mycol.">
        <title>101 Dothideomycetes genomes: a test case for predicting lifestyles and emergence of pathogens.</title>
        <authorList>
            <person name="Haridas S."/>
            <person name="Albert R."/>
            <person name="Binder M."/>
            <person name="Bloem J."/>
            <person name="Labutti K."/>
            <person name="Salamov A."/>
            <person name="Andreopoulos B."/>
            <person name="Baker S."/>
            <person name="Barry K."/>
            <person name="Bills G."/>
            <person name="Bluhm B."/>
            <person name="Cannon C."/>
            <person name="Castanera R."/>
            <person name="Culley D."/>
            <person name="Daum C."/>
            <person name="Ezra D."/>
            <person name="Gonzalez J."/>
            <person name="Henrissat B."/>
            <person name="Kuo A."/>
            <person name="Liang C."/>
            <person name="Lipzen A."/>
            <person name="Lutzoni F."/>
            <person name="Magnuson J."/>
            <person name="Mondo S."/>
            <person name="Nolan M."/>
            <person name="Ohm R."/>
            <person name="Pangilinan J."/>
            <person name="Park H.-J."/>
            <person name="Ramirez L."/>
            <person name="Alfaro M."/>
            <person name="Sun H."/>
            <person name="Tritt A."/>
            <person name="Yoshinaga Y."/>
            <person name="Zwiers L.-H."/>
            <person name="Turgeon B."/>
            <person name="Goodwin S."/>
            <person name="Spatafora J."/>
            <person name="Crous P."/>
            <person name="Grigoriev I."/>
        </authorList>
    </citation>
    <scope>NUCLEOTIDE SEQUENCE</scope>
    <source>
        <strain evidence="2">CBS 119925</strain>
    </source>
</reference>
<dbReference type="PROSITE" id="PS51257">
    <property type="entry name" value="PROKAR_LIPOPROTEIN"/>
    <property type="match status" value="1"/>
</dbReference>
<feature type="transmembrane region" description="Helical" evidence="1">
    <location>
        <begin position="7"/>
        <end position="29"/>
    </location>
</feature>
<dbReference type="AlphaFoldDB" id="A0A6A6UTY4"/>
<accession>A0A6A6UTY4</accession>
<evidence type="ECO:0000256" key="1">
    <source>
        <dbReference type="SAM" id="Phobius"/>
    </source>
</evidence>
<feature type="transmembrane region" description="Helical" evidence="1">
    <location>
        <begin position="130"/>
        <end position="149"/>
    </location>
</feature>
<protein>
    <submittedName>
        <fullName evidence="2">Uncharacterized protein</fullName>
    </submittedName>
</protein>
<keyword evidence="1" id="KW-0812">Transmembrane</keyword>
<feature type="transmembrane region" description="Helical" evidence="1">
    <location>
        <begin position="49"/>
        <end position="70"/>
    </location>
</feature>
<organism evidence="2 3">
    <name type="scientific">Sporormia fimetaria CBS 119925</name>
    <dbReference type="NCBI Taxonomy" id="1340428"/>
    <lineage>
        <taxon>Eukaryota</taxon>
        <taxon>Fungi</taxon>
        <taxon>Dikarya</taxon>
        <taxon>Ascomycota</taxon>
        <taxon>Pezizomycotina</taxon>
        <taxon>Dothideomycetes</taxon>
        <taxon>Pleosporomycetidae</taxon>
        <taxon>Pleosporales</taxon>
        <taxon>Sporormiaceae</taxon>
        <taxon>Sporormia</taxon>
    </lineage>
</organism>
<evidence type="ECO:0000313" key="3">
    <source>
        <dbReference type="Proteomes" id="UP000799440"/>
    </source>
</evidence>
<proteinExistence type="predicted"/>
<keyword evidence="1" id="KW-1133">Transmembrane helix</keyword>
<feature type="transmembrane region" description="Helical" evidence="1">
    <location>
        <begin position="104"/>
        <end position="123"/>
    </location>
</feature>
<dbReference type="Proteomes" id="UP000799440">
    <property type="component" value="Unassembled WGS sequence"/>
</dbReference>
<evidence type="ECO:0000313" key="2">
    <source>
        <dbReference type="EMBL" id="KAF2741728.1"/>
    </source>
</evidence>
<keyword evidence="3" id="KW-1185">Reference proteome</keyword>
<name>A0A6A6UTY4_9PLEO</name>